<feature type="transmembrane region" description="Helical" evidence="5">
    <location>
        <begin position="253"/>
        <end position="273"/>
    </location>
</feature>
<dbReference type="PANTHER" id="PTHR37422:SF13">
    <property type="entry name" value="LIPOPOLYSACCHARIDE BIOSYNTHESIS PROTEIN PA4999-RELATED"/>
    <property type="match status" value="1"/>
</dbReference>
<dbReference type="InterPro" id="IPR051533">
    <property type="entry name" value="WaaL-like"/>
</dbReference>
<dbReference type="EMBL" id="JBHSTP010000001">
    <property type="protein sequence ID" value="MFC6354814.1"/>
    <property type="molecule type" value="Genomic_DNA"/>
</dbReference>
<feature type="transmembrane region" description="Helical" evidence="5">
    <location>
        <begin position="343"/>
        <end position="364"/>
    </location>
</feature>
<keyword evidence="7" id="KW-0436">Ligase</keyword>
<feature type="transmembrane region" description="Helical" evidence="5">
    <location>
        <begin position="21"/>
        <end position="41"/>
    </location>
</feature>
<feature type="transmembrane region" description="Helical" evidence="5">
    <location>
        <begin position="183"/>
        <end position="199"/>
    </location>
</feature>
<dbReference type="Pfam" id="PF04932">
    <property type="entry name" value="Wzy_C"/>
    <property type="match status" value="1"/>
</dbReference>
<gene>
    <name evidence="7" type="ORF">ACFQB0_01625</name>
</gene>
<evidence type="ECO:0000256" key="5">
    <source>
        <dbReference type="SAM" id="Phobius"/>
    </source>
</evidence>
<feature type="transmembrane region" description="Helical" evidence="5">
    <location>
        <begin position="138"/>
        <end position="163"/>
    </location>
</feature>
<evidence type="ECO:0000313" key="8">
    <source>
        <dbReference type="Proteomes" id="UP001596306"/>
    </source>
</evidence>
<comment type="caution">
    <text evidence="7">The sequence shown here is derived from an EMBL/GenBank/DDBJ whole genome shotgun (WGS) entry which is preliminary data.</text>
</comment>
<keyword evidence="3 5" id="KW-1133">Transmembrane helix</keyword>
<proteinExistence type="predicted"/>
<feature type="transmembrane region" description="Helical" evidence="5">
    <location>
        <begin position="77"/>
        <end position="95"/>
    </location>
</feature>
<sequence>MSEQPRRPIVPHAVQELFGSARFTAALTLAIIGTAFGTHLLLSTMGWPGLLGIVCGLVTLAAISLTTRRASLDWRGLPPISIIVFVGWCAISVFWSNTTLTSVSRVLYLLAFAFLGVYVALVRDTIQVVRSLGDVLRLLLVTSIVLEVLSGLLLDVPISFLGIQGDLADLGPIQGVFGTRNELGLISLVALITFAIEFFTRSVPRGMGQFSIVLASACVLLSRSPVTLGAFAAAGVAALALIGLRRVAADSRWLWQLGLLGAAVLGAVVAWLARSRLIELLNAGSEFEVRLSTWREMWRYMGANPLQGWGWVGEWPMSTPPYFWVNLATRRPQSSGLNAYLDVYFQVGLIGFIAFTALIGLALVRSWLLASEKRSVVYFWPALVLVVLAATSIAESTVLVGYGWMLLIMCSMKASQGMSWRDALRRHEHSPVPNE</sequence>
<evidence type="ECO:0000259" key="6">
    <source>
        <dbReference type="Pfam" id="PF04932"/>
    </source>
</evidence>
<evidence type="ECO:0000256" key="3">
    <source>
        <dbReference type="ARBA" id="ARBA00022989"/>
    </source>
</evidence>
<keyword evidence="2 5" id="KW-0812">Transmembrane</keyword>
<accession>A0ABW1VE52</accession>
<keyword evidence="8" id="KW-1185">Reference proteome</keyword>
<comment type="subcellular location">
    <subcellularLocation>
        <location evidence="1">Membrane</location>
        <topology evidence="1">Multi-pass membrane protein</topology>
    </subcellularLocation>
</comment>
<dbReference type="Proteomes" id="UP001596306">
    <property type="component" value="Unassembled WGS sequence"/>
</dbReference>
<evidence type="ECO:0000256" key="4">
    <source>
        <dbReference type="ARBA" id="ARBA00023136"/>
    </source>
</evidence>
<feature type="domain" description="O-antigen ligase-related" evidence="6">
    <location>
        <begin position="211"/>
        <end position="355"/>
    </location>
</feature>
<feature type="transmembrane region" description="Helical" evidence="5">
    <location>
        <begin position="228"/>
        <end position="244"/>
    </location>
</feature>
<dbReference type="InterPro" id="IPR007016">
    <property type="entry name" value="O-antigen_ligase-rel_domated"/>
</dbReference>
<evidence type="ECO:0000256" key="2">
    <source>
        <dbReference type="ARBA" id="ARBA00022692"/>
    </source>
</evidence>
<name>A0ABW1VE52_9MICO</name>
<organism evidence="7 8">
    <name type="scientific">Luethyella okanaganae</name>
    <dbReference type="NCBI Taxonomy" id="69372"/>
    <lineage>
        <taxon>Bacteria</taxon>
        <taxon>Bacillati</taxon>
        <taxon>Actinomycetota</taxon>
        <taxon>Actinomycetes</taxon>
        <taxon>Micrococcales</taxon>
        <taxon>Microbacteriaceae</taxon>
        <taxon>Luethyella</taxon>
    </lineage>
</organism>
<dbReference type="GO" id="GO:0016874">
    <property type="term" value="F:ligase activity"/>
    <property type="evidence" value="ECO:0007669"/>
    <property type="project" value="UniProtKB-KW"/>
</dbReference>
<dbReference type="RefSeq" id="WP_386726733.1">
    <property type="nucleotide sequence ID" value="NZ_JBHSTP010000001.1"/>
</dbReference>
<reference evidence="8" key="1">
    <citation type="journal article" date="2019" name="Int. J. Syst. Evol. Microbiol.">
        <title>The Global Catalogue of Microorganisms (GCM) 10K type strain sequencing project: providing services to taxonomists for standard genome sequencing and annotation.</title>
        <authorList>
            <consortium name="The Broad Institute Genomics Platform"/>
            <consortium name="The Broad Institute Genome Sequencing Center for Infectious Disease"/>
            <person name="Wu L."/>
            <person name="Ma J."/>
        </authorList>
    </citation>
    <scope>NUCLEOTIDE SEQUENCE [LARGE SCALE GENOMIC DNA]</scope>
    <source>
        <strain evidence="8">CCUG 43304</strain>
    </source>
</reference>
<feature type="transmembrane region" description="Helical" evidence="5">
    <location>
        <begin position="107"/>
        <end position="126"/>
    </location>
</feature>
<evidence type="ECO:0000313" key="7">
    <source>
        <dbReference type="EMBL" id="MFC6354814.1"/>
    </source>
</evidence>
<protein>
    <submittedName>
        <fullName evidence="7">O-antigen ligase family protein</fullName>
    </submittedName>
</protein>
<evidence type="ECO:0000256" key="1">
    <source>
        <dbReference type="ARBA" id="ARBA00004141"/>
    </source>
</evidence>
<keyword evidence="4 5" id="KW-0472">Membrane</keyword>
<dbReference type="PANTHER" id="PTHR37422">
    <property type="entry name" value="TEICHURONIC ACID BIOSYNTHESIS PROTEIN TUAE"/>
    <property type="match status" value="1"/>
</dbReference>
<feature type="transmembrane region" description="Helical" evidence="5">
    <location>
        <begin position="47"/>
        <end position="65"/>
    </location>
</feature>